<feature type="transmembrane region" description="Helical" evidence="7">
    <location>
        <begin position="310"/>
        <end position="333"/>
    </location>
</feature>
<proteinExistence type="inferred from homology"/>
<evidence type="ECO:0000313" key="8">
    <source>
        <dbReference type="EMBL" id="KCV82298.1"/>
    </source>
</evidence>
<accession>A0A058ZL87</accession>
<evidence type="ECO:0000313" key="9">
    <source>
        <dbReference type="Proteomes" id="UP000024836"/>
    </source>
</evidence>
<keyword evidence="5 7" id="KW-1133">Transmembrane helix</keyword>
<keyword evidence="9" id="KW-1185">Reference proteome</keyword>
<dbReference type="InterPro" id="IPR018383">
    <property type="entry name" value="UPF0324_pro"/>
</dbReference>
<keyword evidence="3" id="KW-1003">Cell membrane</keyword>
<organism evidence="8 9">
    <name type="scientific">Actibacterium atlanticum</name>
    <dbReference type="NCBI Taxonomy" id="1461693"/>
    <lineage>
        <taxon>Bacteria</taxon>
        <taxon>Pseudomonadati</taxon>
        <taxon>Pseudomonadota</taxon>
        <taxon>Alphaproteobacteria</taxon>
        <taxon>Rhodobacterales</taxon>
        <taxon>Roseobacteraceae</taxon>
        <taxon>Actibacterium</taxon>
    </lineage>
</organism>
<evidence type="ECO:0000256" key="2">
    <source>
        <dbReference type="ARBA" id="ARBA00007977"/>
    </source>
</evidence>
<dbReference type="PANTHER" id="PTHR30106">
    <property type="entry name" value="INNER MEMBRANE PROTEIN YEIH-RELATED"/>
    <property type="match status" value="1"/>
</dbReference>
<feature type="transmembrane region" description="Helical" evidence="7">
    <location>
        <begin position="161"/>
        <end position="181"/>
    </location>
</feature>
<keyword evidence="6 7" id="KW-0472">Membrane</keyword>
<evidence type="ECO:0008006" key="10">
    <source>
        <dbReference type="Google" id="ProtNLM"/>
    </source>
</evidence>
<evidence type="ECO:0000256" key="6">
    <source>
        <dbReference type="ARBA" id="ARBA00023136"/>
    </source>
</evidence>
<dbReference type="Pfam" id="PF03601">
    <property type="entry name" value="Cons_hypoth698"/>
    <property type="match status" value="1"/>
</dbReference>
<dbReference type="GO" id="GO:0005886">
    <property type="term" value="C:plasma membrane"/>
    <property type="evidence" value="ECO:0007669"/>
    <property type="project" value="UniProtKB-SubCell"/>
</dbReference>
<keyword evidence="4 7" id="KW-0812">Transmembrane</keyword>
<name>A0A058ZL87_9RHOB</name>
<feature type="transmembrane region" description="Helical" evidence="7">
    <location>
        <begin position="15"/>
        <end position="36"/>
    </location>
</feature>
<feature type="transmembrane region" description="Helical" evidence="7">
    <location>
        <begin position="281"/>
        <end position="298"/>
    </location>
</feature>
<dbReference type="OrthoDB" id="5393513at2"/>
<dbReference type="STRING" id="1461693.ATO10_07907"/>
<evidence type="ECO:0000256" key="1">
    <source>
        <dbReference type="ARBA" id="ARBA00004651"/>
    </source>
</evidence>
<evidence type="ECO:0000256" key="4">
    <source>
        <dbReference type="ARBA" id="ARBA00022692"/>
    </source>
</evidence>
<dbReference type="EMBL" id="AQQY01000004">
    <property type="protein sequence ID" value="KCV82298.1"/>
    <property type="molecule type" value="Genomic_DNA"/>
</dbReference>
<comment type="subcellular location">
    <subcellularLocation>
        <location evidence="1">Cell membrane</location>
        <topology evidence="1">Multi-pass membrane protein</topology>
    </subcellularLocation>
</comment>
<dbReference type="RefSeq" id="WP_051598031.1">
    <property type="nucleotide sequence ID" value="NZ_AQQY01000004.1"/>
</dbReference>
<dbReference type="PATRIC" id="fig|1461693.3.peg.1610"/>
<dbReference type="Proteomes" id="UP000024836">
    <property type="component" value="Unassembled WGS sequence"/>
</dbReference>
<evidence type="ECO:0000256" key="7">
    <source>
        <dbReference type="SAM" id="Phobius"/>
    </source>
</evidence>
<dbReference type="PANTHER" id="PTHR30106:SF2">
    <property type="entry name" value="UPF0324 INNER MEMBRANE PROTEIN YEIH"/>
    <property type="match status" value="1"/>
</dbReference>
<feature type="transmembrane region" description="Helical" evidence="7">
    <location>
        <begin position="129"/>
        <end position="149"/>
    </location>
</feature>
<evidence type="ECO:0000256" key="3">
    <source>
        <dbReference type="ARBA" id="ARBA00022475"/>
    </source>
</evidence>
<gene>
    <name evidence="8" type="ORF">ATO10_07907</name>
</gene>
<protein>
    <recommendedName>
        <fullName evidence="10">Sulfate exporter family transporter</fullName>
    </recommendedName>
</protein>
<dbReference type="eggNOG" id="COG2855">
    <property type="taxonomic scope" value="Bacteria"/>
</dbReference>
<evidence type="ECO:0000256" key="5">
    <source>
        <dbReference type="ARBA" id="ARBA00022989"/>
    </source>
</evidence>
<comment type="caution">
    <text evidence="8">The sequence shown here is derived from an EMBL/GenBank/DDBJ whole genome shotgun (WGS) entry which is preliminary data.</text>
</comment>
<sequence length="335" mass="34164">MSYQTSKVTPEAKALLNRLGPGVAISVVVTLASAFVADRYGAPRMLMALLFGLSLTFLYENPRLQPGVDMMAKTGLKIGVALLGLRIALDPLIDLGPVILGITLGCCVATLILGWLLGRAFGLDRIGSLIATGAVAICGASAALALAAVTLGSKSQRQHTVTVITGATVLSTVAMVLYPAVLAQFGFSDFQTGVVLGASIHDVAQVIGAGYSVSTEAGDSATLVKLIRVSFLPVVLLVVAARMGQSATGVQLPWFVWAFAACIGLRMLLPLPALVLTSAETISSSLLVMSVAALGISSSPKLIASSGGPVFGLMASLTVVLFGVVCVAVALTIPG</sequence>
<feature type="transmembrane region" description="Helical" evidence="7">
    <location>
        <begin position="254"/>
        <end position="275"/>
    </location>
</feature>
<dbReference type="AlphaFoldDB" id="A0A058ZL87"/>
<comment type="similarity">
    <text evidence="2">Belongs to the UPF0324 family.</text>
</comment>
<reference evidence="8 9" key="1">
    <citation type="submission" date="2013-04" db="EMBL/GenBank/DDBJ databases">
        <title>Shimia sp. 22II-S11-Z10 Genome Sequencing.</title>
        <authorList>
            <person name="Lai Q."/>
            <person name="Li G."/>
            <person name="Shao Z."/>
        </authorList>
    </citation>
    <scope>NUCLEOTIDE SEQUENCE [LARGE SCALE GENOMIC DNA]</scope>
    <source>
        <strain evidence="9">22II-S11-Z10</strain>
    </source>
</reference>
<feature type="transmembrane region" description="Helical" evidence="7">
    <location>
        <begin position="95"/>
        <end position="117"/>
    </location>
</feature>